<name>C7YNB6_FUSV7</name>
<feature type="region of interest" description="Disordered" evidence="1">
    <location>
        <begin position="348"/>
        <end position="367"/>
    </location>
</feature>
<protein>
    <submittedName>
        <fullName evidence="2">Uncharacterized protein</fullName>
    </submittedName>
</protein>
<evidence type="ECO:0000313" key="3">
    <source>
        <dbReference type="Proteomes" id="UP000005206"/>
    </source>
</evidence>
<dbReference type="Proteomes" id="UP000005206">
    <property type="component" value="Chromosome 3"/>
</dbReference>
<gene>
    <name evidence="2" type="ORF">NECHADRAFT_78172</name>
</gene>
<dbReference type="RefSeq" id="XP_003053306.1">
    <property type="nucleotide sequence ID" value="XM_003053260.1"/>
</dbReference>
<organism evidence="2 3">
    <name type="scientific">Fusarium vanettenii (strain ATCC MYA-4622 / CBS 123669 / FGSC 9596 / NRRL 45880 / 77-13-4)</name>
    <name type="common">Fusarium solani subsp. pisi</name>
    <dbReference type="NCBI Taxonomy" id="660122"/>
    <lineage>
        <taxon>Eukaryota</taxon>
        <taxon>Fungi</taxon>
        <taxon>Dikarya</taxon>
        <taxon>Ascomycota</taxon>
        <taxon>Pezizomycotina</taxon>
        <taxon>Sordariomycetes</taxon>
        <taxon>Hypocreomycetidae</taxon>
        <taxon>Hypocreales</taxon>
        <taxon>Nectriaceae</taxon>
        <taxon>Fusarium</taxon>
        <taxon>Fusarium solani species complex</taxon>
        <taxon>Fusarium vanettenii</taxon>
    </lineage>
</organism>
<keyword evidence="3" id="KW-1185">Reference proteome</keyword>
<dbReference type="AlphaFoldDB" id="C7YNB6"/>
<dbReference type="EMBL" id="GG698897">
    <property type="protein sequence ID" value="EEU47593.1"/>
    <property type="molecule type" value="Genomic_DNA"/>
</dbReference>
<dbReference type="VEuPathDB" id="FungiDB:NECHADRAFT_78172"/>
<accession>C7YNB6</accession>
<proteinExistence type="predicted"/>
<dbReference type="HOGENOM" id="CLU_597274_0_0_1"/>
<dbReference type="OrthoDB" id="10581766at2759"/>
<dbReference type="KEGG" id="nhe:NECHADRAFT_78172"/>
<sequence length="458" mass="49358">MTLTSLKSLELRSLGLAREREAELPSRLPDNPVVLSLFRSGTIGAVALGSSAFLGELYDGEEEDPVQSAGGLVDCYSDLGSLPYADDQNMACLLWFGPVTQVHELDVTGAPFCVLPLPTRTSNILSPRRRGSIVVPEQSSSRCQPTYGRSPLSWCFPCLAESSNVLGVDCTLCLAFGACLGSATTVLARTSSGIPTASDVMAFVVLGLRFLSWTLAMMLCGLLRAAAQHSEALRPSIPKMAGSSLPQHLSTISTILLARGIDKLQRMPDHVKPAKLSRTKQDSTIIDVTPTSVCSASCSSDDDGIEMTAMMQTHNLRGLILARLCHLPNATTLFGLLKHVGHPLLLPMSEHPGGASPTKPQQLLSSSLSGSQWQAHNTALLCGWLTPYVLGRALNNLETLNPLNMSGARKGVRRSRPEQIDGIYRMLDFPILSTTTTMLPLAIPSLHEQERYREMAIL</sequence>
<reference evidence="2 3" key="1">
    <citation type="journal article" date="2009" name="PLoS Genet.">
        <title>The genome of Nectria haematococca: contribution of supernumerary chromosomes to gene expansion.</title>
        <authorList>
            <person name="Coleman J.J."/>
            <person name="Rounsley S.D."/>
            <person name="Rodriguez-Carres M."/>
            <person name="Kuo A."/>
            <person name="Wasmann C.C."/>
            <person name="Grimwood J."/>
            <person name="Schmutz J."/>
            <person name="Taga M."/>
            <person name="White G.J."/>
            <person name="Zhou S."/>
            <person name="Schwartz D.C."/>
            <person name="Freitag M."/>
            <person name="Ma L.J."/>
            <person name="Danchin E.G."/>
            <person name="Henrissat B."/>
            <person name="Coutinho P.M."/>
            <person name="Nelson D.R."/>
            <person name="Straney D."/>
            <person name="Napoli C.A."/>
            <person name="Barker B.M."/>
            <person name="Gribskov M."/>
            <person name="Rep M."/>
            <person name="Kroken S."/>
            <person name="Molnar I."/>
            <person name="Rensing C."/>
            <person name="Kennell J.C."/>
            <person name="Zamora J."/>
            <person name="Farman M.L."/>
            <person name="Selker E.U."/>
            <person name="Salamov A."/>
            <person name="Shapiro H."/>
            <person name="Pangilinan J."/>
            <person name="Lindquist E."/>
            <person name="Lamers C."/>
            <person name="Grigoriev I.V."/>
            <person name="Geiser D.M."/>
            <person name="Covert S.F."/>
            <person name="Temporini E."/>
            <person name="Vanetten H.D."/>
        </authorList>
    </citation>
    <scope>NUCLEOTIDE SEQUENCE [LARGE SCALE GENOMIC DNA]</scope>
    <source>
        <strain evidence="3">ATCC MYA-4622 / CBS 123669 / FGSC 9596 / NRRL 45880 / 77-13-4</strain>
    </source>
</reference>
<dbReference type="GeneID" id="9671342"/>
<dbReference type="InParanoid" id="C7YNB6"/>
<evidence type="ECO:0000256" key="1">
    <source>
        <dbReference type="SAM" id="MobiDB-lite"/>
    </source>
</evidence>
<evidence type="ECO:0000313" key="2">
    <source>
        <dbReference type="EMBL" id="EEU47593.1"/>
    </source>
</evidence>